<sequence length="332" mass="36872">MQLLKSLIIFLSATYLVGACFTVQAQTAGGQSIFSFLRLPTGAQQSSVGGETTSLISRDLGIINQNPALLRPTHHSQFSLSFTPMPAGIKQYYLSAAVYKEKIATSFAAQVQYIGYGSIPQTDPSGNELGNFNPRDYQVQLTASRRYLDKWYYGGSLQFIQSNYGAYRSSGMAITLGMNYYDSSRQFQAGLVMKHMGVQLSSFVPGQAENLPFELQAGITKRLSKAPLQFSVTLRDLHRLILYKPDSTISTADQVFQHLVLGAQAFIGDKIELGIGYNHLRRRELSIANTSNGFTGFSFGAGLLLNRFQFRYARSFYTNVKGYHQVSVNYEL</sequence>
<reference evidence="1 2" key="1">
    <citation type="submission" date="2022-01" db="EMBL/GenBank/DDBJ databases">
        <title>Flavihumibacter sp. nov., isolated from sediment of a river.</title>
        <authorList>
            <person name="Liu H."/>
        </authorList>
    </citation>
    <scope>NUCLEOTIDE SEQUENCE [LARGE SCALE GENOMIC DNA]</scope>
    <source>
        <strain evidence="1 2">RY-1</strain>
    </source>
</reference>
<dbReference type="NCBIfam" id="NF033709">
    <property type="entry name" value="PorV_fam"/>
    <property type="match status" value="1"/>
</dbReference>
<name>A0ABS9BD73_9BACT</name>
<dbReference type="EMBL" id="JAKEVY010000001">
    <property type="protein sequence ID" value="MCF1713525.1"/>
    <property type="molecule type" value="Genomic_DNA"/>
</dbReference>
<dbReference type="NCBIfam" id="NF033711">
    <property type="entry name" value="T9SS_PorQ"/>
    <property type="match status" value="1"/>
</dbReference>
<dbReference type="Gene3D" id="2.40.160.60">
    <property type="entry name" value="Outer membrane protein transport protein (OMPP1/FadL/TodX)"/>
    <property type="match status" value="1"/>
</dbReference>
<dbReference type="Proteomes" id="UP001200145">
    <property type="component" value="Unassembled WGS sequence"/>
</dbReference>
<accession>A0ABS9BD73</accession>
<keyword evidence="2" id="KW-1185">Reference proteome</keyword>
<protein>
    <submittedName>
        <fullName evidence="1">Type IX secretion system protein PorQ</fullName>
    </submittedName>
</protein>
<evidence type="ECO:0000313" key="1">
    <source>
        <dbReference type="EMBL" id="MCF1713525.1"/>
    </source>
</evidence>
<organism evidence="1 2">
    <name type="scientific">Flavihumibacter fluminis</name>
    <dbReference type="NCBI Taxonomy" id="2909236"/>
    <lineage>
        <taxon>Bacteria</taxon>
        <taxon>Pseudomonadati</taxon>
        <taxon>Bacteroidota</taxon>
        <taxon>Chitinophagia</taxon>
        <taxon>Chitinophagales</taxon>
        <taxon>Chitinophagaceae</taxon>
        <taxon>Flavihumibacter</taxon>
    </lineage>
</organism>
<dbReference type="RefSeq" id="WP_234864055.1">
    <property type="nucleotide sequence ID" value="NZ_JAKEVY010000001.1"/>
</dbReference>
<proteinExistence type="predicted"/>
<dbReference type="PROSITE" id="PS51257">
    <property type="entry name" value="PROKAR_LIPOPROTEIN"/>
    <property type="match status" value="1"/>
</dbReference>
<comment type="caution">
    <text evidence="1">The sequence shown here is derived from an EMBL/GenBank/DDBJ whole genome shotgun (WGS) entry which is preliminary data.</text>
</comment>
<gene>
    <name evidence="1" type="primary">porQ</name>
    <name evidence="1" type="ORF">L0U88_02640</name>
</gene>
<evidence type="ECO:0000313" key="2">
    <source>
        <dbReference type="Proteomes" id="UP001200145"/>
    </source>
</evidence>